<gene>
    <name evidence="3" type="ORF">UFOPK3444_00293</name>
</gene>
<evidence type="ECO:0000256" key="2">
    <source>
        <dbReference type="SAM" id="Phobius"/>
    </source>
</evidence>
<feature type="compositionally biased region" description="Low complexity" evidence="1">
    <location>
        <begin position="1"/>
        <end position="15"/>
    </location>
</feature>
<sequence>MTPSAATAAARTMPADVGSRRRHVVALVEAPRPARPAKPAAPARSRPASVQRPGVRAGRGSARRFSGRATRASVAAVGLSSSPAVELSLPAVELPRIQLPSFDLSGLRPHRPALRVPRPKDIVGVVRTAPDHAVTEFLASTRVWIGVVAVLLVGLVFMQVKLLHINAGIGTNVAKISLLERQNAELRMGVSALGSDSRIVAEAQRMGFVEPPVGSSHFASWRAGSASRALALLSPLGSNGAGMVDGSGNTASNQSSTASSAPSVPQSQGTTTVASSQSQPSAPSHQAPKTPSTTAAATDGGSAPLSG</sequence>
<proteinExistence type="predicted"/>
<keyword evidence="2" id="KW-0812">Transmembrane</keyword>
<protein>
    <submittedName>
        <fullName evidence="3">Unannotated protein</fullName>
    </submittedName>
</protein>
<feature type="compositionally biased region" description="Low complexity" evidence="1">
    <location>
        <begin position="37"/>
        <end position="60"/>
    </location>
</feature>
<accession>A0A6J7CWG9</accession>
<evidence type="ECO:0000256" key="1">
    <source>
        <dbReference type="SAM" id="MobiDB-lite"/>
    </source>
</evidence>
<organism evidence="3">
    <name type="scientific">freshwater metagenome</name>
    <dbReference type="NCBI Taxonomy" id="449393"/>
    <lineage>
        <taxon>unclassified sequences</taxon>
        <taxon>metagenomes</taxon>
        <taxon>ecological metagenomes</taxon>
    </lineage>
</organism>
<feature type="region of interest" description="Disordered" evidence="1">
    <location>
        <begin position="243"/>
        <end position="307"/>
    </location>
</feature>
<dbReference type="AlphaFoldDB" id="A0A6J7CWG9"/>
<reference evidence="3" key="1">
    <citation type="submission" date="2020-05" db="EMBL/GenBank/DDBJ databases">
        <authorList>
            <person name="Chiriac C."/>
            <person name="Salcher M."/>
            <person name="Ghai R."/>
            <person name="Kavagutti S V."/>
        </authorList>
    </citation>
    <scope>NUCLEOTIDE SEQUENCE</scope>
</reference>
<feature type="region of interest" description="Disordered" evidence="1">
    <location>
        <begin position="1"/>
        <end position="64"/>
    </location>
</feature>
<feature type="transmembrane region" description="Helical" evidence="2">
    <location>
        <begin position="143"/>
        <end position="160"/>
    </location>
</feature>
<keyword evidence="2" id="KW-0472">Membrane</keyword>
<evidence type="ECO:0000313" key="3">
    <source>
        <dbReference type="EMBL" id="CAB4863122.1"/>
    </source>
</evidence>
<feature type="compositionally biased region" description="Low complexity" evidence="1">
    <location>
        <begin position="246"/>
        <end position="307"/>
    </location>
</feature>
<keyword evidence="2" id="KW-1133">Transmembrane helix</keyword>
<name>A0A6J7CWG9_9ZZZZ</name>
<dbReference type="EMBL" id="CAFBLU010000003">
    <property type="protein sequence ID" value="CAB4863122.1"/>
    <property type="molecule type" value="Genomic_DNA"/>
</dbReference>